<reference evidence="2" key="2">
    <citation type="submission" date="2021-04" db="EMBL/GenBank/DDBJ databases">
        <authorList>
            <person name="Gilroy R."/>
        </authorList>
    </citation>
    <scope>NUCLEOTIDE SEQUENCE</scope>
    <source>
        <strain evidence="2">CHK165-2605</strain>
    </source>
</reference>
<gene>
    <name evidence="2" type="ORF">H9756_09900</name>
</gene>
<name>A0A9D2P7W6_9FIRM</name>
<dbReference type="Proteomes" id="UP000823895">
    <property type="component" value="Unassembled WGS sequence"/>
</dbReference>
<feature type="coiled-coil region" evidence="1">
    <location>
        <begin position="278"/>
        <end position="305"/>
    </location>
</feature>
<keyword evidence="1" id="KW-0175">Coiled coil</keyword>
<protein>
    <submittedName>
        <fullName evidence="2">Rpn family recombination-promoting nuclease/putative transposase</fullName>
    </submittedName>
</protein>
<evidence type="ECO:0000313" key="2">
    <source>
        <dbReference type="EMBL" id="HJC43968.1"/>
    </source>
</evidence>
<evidence type="ECO:0000313" key="3">
    <source>
        <dbReference type="Proteomes" id="UP000823895"/>
    </source>
</evidence>
<dbReference type="AlphaFoldDB" id="A0A9D2P7W6"/>
<reference evidence="2" key="1">
    <citation type="journal article" date="2021" name="PeerJ">
        <title>Extensive microbial diversity within the chicken gut microbiome revealed by metagenomics and culture.</title>
        <authorList>
            <person name="Gilroy R."/>
            <person name="Ravi A."/>
            <person name="Getino M."/>
            <person name="Pursley I."/>
            <person name="Horton D.L."/>
            <person name="Alikhan N.F."/>
            <person name="Baker D."/>
            <person name="Gharbi K."/>
            <person name="Hall N."/>
            <person name="Watson M."/>
            <person name="Adriaenssens E.M."/>
            <person name="Foster-Nyarko E."/>
            <person name="Jarju S."/>
            <person name="Secka A."/>
            <person name="Antonio M."/>
            <person name="Oren A."/>
            <person name="Chaudhuri R.R."/>
            <person name="La Ragione R."/>
            <person name="Hildebrand F."/>
            <person name="Pallen M.J."/>
        </authorList>
    </citation>
    <scope>NUCLEOTIDE SEQUENCE</scope>
    <source>
        <strain evidence="2">CHK165-2605</strain>
    </source>
</reference>
<accession>A0A9D2P7W6</accession>
<comment type="caution">
    <text evidence="2">The sequence shown here is derived from an EMBL/GenBank/DDBJ whole genome shotgun (WGS) entry which is preliminary data.</text>
</comment>
<evidence type="ECO:0000256" key="1">
    <source>
        <dbReference type="SAM" id="Coils"/>
    </source>
</evidence>
<dbReference type="EMBL" id="DWWI01000203">
    <property type="protein sequence ID" value="HJC43968.1"/>
    <property type="molecule type" value="Genomic_DNA"/>
</dbReference>
<proteinExistence type="predicted"/>
<organism evidence="2 3">
    <name type="scientific">Candidatus Mediterraneibacter gallistercoris</name>
    <dbReference type="NCBI Taxonomy" id="2838671"/>
    <lineage>
        <taxon>Bacteria</taxon>
        <taxon>Bacillati</taxon>
        <taxon>Bacillota</taxon>
        <taxon>Clostridia</taxon>
        <taxon>Lachnospirales</taxon>
        <taxon>Lachnospiraceae</taxon>
        <taxon>Mediterraneibacter</taxon>
    </lineage>
</organism>
<sequence length="328" mass="37628">MTNELTKDIALANGKARYDAYCKRILANKSILTWILKFTVSEFAEMTFSQIRNCIDGDPEISSERIEPGYTNSRITGEMNEDKIPDEGAVFFDIRFSVRIGEIHRQIKLIINIEAQKDFYPGYDIVTRGIFYGSRLISSQLGTEFSYSHYDDIKKVYSIWICMNAPATIGNAISKYSIKKTDYVSGIPDRVKGYDKLSVIIICLNETSENQSQLTAMLNTLLSSRLPVKEKIQNLENKFQIKVNNDLGKELNQMCNLSDLVEERGMEKGKSLMIITMIQKKCQKNKTLEETAAELEENADEIRDIYRLVRKYPGESSESILRRWRGEN</sequence>